<keyword evidence="1" id="KW-0614">Plasmid</keyword>
<dbReference type="PROSITE" id="PS51318">
    <property type="entry name" value="TAT"/>
    <property type="match status" value="1"/>
</dbReference>
<geneLocation type="plasmid" evidence="2">
    <name>pspa1</name>
</geneLocation>
<accession>A0A191VAU9</accession>
<protein>
    <submittedName>
        <fullName evidence="1">Uncharacterized protein</fullName>
    </submittedName>
</protein>
<dbReference type="AlphaFoldDB" id="A0A191VAU9"/>
<dbReference type="InterPro" id="IPR006311">
    <property type="entry name" value="TAT_signal"/>
</dbReference>
<gene>
    <name evidence="1" type="ORF">Spa2297_33745</name>
</gene>
<name>A0A191VAU9_9ACTN</name>
<dbReference type="EMBL" id="CP015867">
    <property type="protein sequence ID" value="ANJ12047.1"/>
    <property type="molecule type" value="Genomic_DNA"/>
</dbReference>
<dbReference type="KEGG" id="spav:Spa2297_33745"/>
<proteinExistence type="predicted"/>
<sequence>MKARSGTKRRAGVLGAALTGAAVLLGAATATPAAAAEIPWGQANFYTGYYTDGVFTGDVFPIPDTGTKTPSECIELPEPMHSIANFKYAWVEVYSGEGCTHLEGRITGLHGGTLPLPALSYKVLVSY</sequence>
<dbReference type="GeneID" id="91309874"/>
<reference evidence="1 2" key="1">
    <citation type="submission" date="2016-05" db="EMBL/GenBank/DDBJ databases">
        <title>Non-Contiguous Finished Genome Sequence of Streptomyces parvulus 2297 Integrated Site-Specifically with Actinophage R4.</title>
        <authorList>
            <person name="Nishizawa T."/>
            <person name="Miura T."/>
            <person name="Harada C."/>
            <person name="Guo Y."/>
            <person name="Narisawa K."/>
            <person name="Ohta H."/>
            <person name="Takahashi H."/>
            <person name="Shirai M."/>
        </authorList>
    </citation>
    <scope>NUCLEOTIDE SEQUENCE [LARGE SCALE GENOMIC DNA]</scope>
    <source>
        <strain evidence="1 2">2297</strain>
        <plasmid evidence="2">pspa1</plasmid>
    </source>
</reference>
<dbReference type="RefSeq" id="WP_064732376.1">
    <property type="nucleotide sequence ID" value="NZ_BMRX01000027.1"/>
</dbReference>
<dbReference type="Proteomes" id="UP000078468">
    <property type="component" value="Plasmid pspa1"/>
</dbReference>
<evidence type="ECO:0000313" key="2">
    <source>
        <dbReference type="Proteomes" id="UP000078468"/>
    </source>
</evidence>
<evidence type="ECO:0000313" key="1">
    <source>
        <dbReference type="EMBL" id="ANJ12047.1"/>
    </source>
</evidence>
<organism evidence="1 2">
    <name type="scientific">Streptomyces parvulus</name>
    <dbReference type="NCBI Taxonomy" id="146923"/>
    <lineage>
        <taxon>Bacteria</taxon>
        <taxon>Bacillati</taxon>
        <taxon>Actinomycetota</taxon>
        <taxon>Actinomycetes</taxon>
        <taxon>Kitasatosporales</taxon>
        <taxon>Streptomycetaceae</taxon>
        <taxon>Streptomyces</taxon>
    </lineage>
</organism>